<name>A0A3R6Z265_9STRA</name>
<dbReference type="SUPFAM" id="SSF47473">
    <property type="entry name" value="EF-hand"/>
    <property type="match status" value="1"/>
</dbReference>
<evidence type="ECO:0000313" key="5">
    <source>
        <dbReference type="Proteomes" id="UP000285060"/>
    </source>
</evidence>
<dbReference type="Gene3D" id="1.10.238.10">
    <property type="entry name" value="EF-hand"/>
    <property type="match status" value="1"/>
</dbReference>
<dbReference type="EMBL" id="QUSY01000154">
    <property type="protein sequence ID" value="RHY32204.1"/>
    <property type="molecule type" value="Genomic_DNA"/>
</dbReference>
<dbReference type="VEuPathDB" id="FungiDB:H310_00155"/>
<feature type="compositionally biased region" description="Polar residues" evidence="2">
    <location>
        <begin position="79"/>
        <end position="91"/>
    </location>
</feature>
<evidence type="ECO:0000256" key="2">
    <source>
        <dbReference type="SAM" id="MobiDB-lite"/>
    </source>
</evidence>
<dbReference type="PROSITE" id="PS50222">
    <property type="entry name" value="EF_HAND_2"/>
    <property type="match status" value="2"/>
</dbReference>
<feature type="coiled-coil region" evidence="1">
    <location>
        <begin position="277"/>
        <end position="336"/>
    </location>
</feature>
<protein>
    <recommendedName>
        <fullName evidence="3">EF-hand domain-containing protein</fullName>
    </recommendedName>
</protein>
<dbReference type="InterPro" id="IPR011992">
    <property type="entry name" value="EF-hand-dom_pair"/>
</dbReference>
<accession>A0A3R6Z265</accession>
<dbReference type="CDD" id="cd00051">
    <property type="entry name" value="EFh"/>
    <property type="match status" value="1"/>
</dbReference>
<dbReference type="Pfam" id="PF13499">
    <property type="entry name" value="EF-hand_7"/>
    <property type="match status" value="1"/>
</dbReference>
<feature type="region of interest" description="Disordered" evidence="2">
    <location>
        <begin position="78"/>
        <end position="143"/>
    </location>
</feature>
<dbReference type="SMART" id="SM00054">
    <property type="entry name" value="EFh"/>
    <property type="match status" value="2"/>
</dbReference>
<dbReference type="AlphaFoldDB" id="A0A3R6Z265"/>
<feature type="domain" description="EF-hand" evidence="3">
    <location>
        <begin position="440"/>
        <end position="475"/>
    </location>
</feature>
<dbReference type="GO" id="GO:0005509">
    <property type="term" value="F:calcium ion binding"/>
    <property type="evidence" value="ECO:0007669"/>
    <property type="project" value="InterPro"/>
</dbReference>
<keyword evidence="5" id="KW-1185">Reference proteome</keyword>
<dbReference type="SUPFAM" id="SSF63748">
    <property type="entry name" value="Tudor/PWWP/MBT"/>
    <property type="match status" value="1"/>
</dbReference>
<organism evidence="4 5">
    <name type="scientific">Aphanomyces invadans</name>
    <dbReference type="NCBI Taxonomy" id="157072"/>
    <lineage>
        <taxon>Eukaryota</taxon>
        <taxon>Sar</taxon>
        <taxon>Stramenopiles</taxon>
        <taxon>Oomycota</taxon>
        <taxon>Saprolegniomycetes</taxon>
        <taxon>Saprolegniales</taxon>
        <taxon>Verrucalvaceae</taxon>
        <taxon>Aphanomyces</taxon>
    </lineage>
</organism>
<dbReference type="Proteomes" id="UP000285060">
    <property type="component" value="Unassembled WGS sequence"/>
</dbReference>
<gene>
    <name evidence="4" type="ORF">DYB32_002759</name>
</gene>
<dbReference type="InterPro" id="IPR002048">
    <property type="entry name" value="EF_hand_dom"/>
</dbReference>
<sequence length="476" mass="53341">MGSPAGTDAVGWRVQVLWEEEDAWFEGIVTEYDDEKGYYVCYDDGDEKWQASNDRATMVFVSTGVPIPKTTLLEAALEPSTNDPPSATKTDYCNDESEHHGDDDGGEDTALLGHEETTIETPRAGHQLSQKEDKPSTPIEDGDADVLSTDNFTSVALMPQVSAPVSSTQDKDNTIQLKQQQEPCSKSVSSKAWKPRKKPVIFFHDKETLVEMMAQLIARKNALDDNRRQLLLKVTLAENAEAAQKQEVADLTANLTVAQLKTTLYSADSTLQLRQTIVEATKRVEAMQGKLNKARAEWNALPAQCRLTLGDIESQIALLQVEKEALTEELRQRRELTTDPANTQYEGVALKQQLADSDTRMWQLKSELHQWKGLCEQERTKVDAMQARLTALKAEMTPMRSSRILLRSAFDRCDKDKSGELTVDETVQMLLLLAPPEGDVCEDDIRSHFAQSDMNHDSRIDFAEFCNAVERLFNPE</sequence>
<comment type="caution">
    <text evidence="4">The sequence shown here is derived from an EMBL/GenBank/DDBJ whole genome shotgun (WGS) entry which is preliminary data.</text>
</comment>
<feature type="domain" description="EF-hand" evidence="3">
    <location>
        <begin position="401"/>
        <end position="436"/>
    </location>
</feature>
<evidence type="ECO:0000313" key="4">
    <source>
        <dbReference type="EMBL" id="RHY32204.1"/>
    </source>
</evidence>
<dbReference type="Gene3D" id="2.30.30.140">
    <property type="match status" value="1"/>
</dbReference>
<keyword evidence="1" id="KW-0175">Coiled coil</keyword>
<evidence type="ECO:0000256" key="1">
    <source>
        <dbReference type="SAM" id="Coils"/>
    </source>
</evidence>
<evidence type="ECO:0000259" key="3">
    <source>
        <dbReference type="PROSITE" id="PS50222"/>
    </source>
</evidence>
<proteinExistence type="predicted"/>
<dbReference type="CDD" id="cd20404">
    <property type="entry name" value="Tudor_Agenet_AtEML-like"/>
    <property type="match status" value="1"/>
</dbReference>
<reference evidence="4 5" key="1">
    <citation type="submission" date="2018-08" db="EMBL/GenBank/DDBJ databases">
        <title>Aphanomyces genome sequencing and annotation.</title>
        <authorList>
            <person name="Minardi D."/>
            <person name="Oidtmann B."/>
            <person name="Van Der Giezen M."/>
            <person name="Studholme D.J."/>
        </authorList>
    </citation>
    <scope>NUCLEOTIDE SEQUENCE [LARGE SCALE GENOMIC DNA]</scope>
    <source>
        <strain evidence="4 5">NJM0002</strain>
    </source>
</reference>